<keyword evidence="1" id="KW-0472">Membrane</keyword>
<keyword evidence="1" id="KW-1133">Transmembrane helix</keyword>
<gene>
    <name evidence="2" type="ORF">Vau01_083010</name>
</gene>
<evidence type="ECO:0000313" key="2">
    <source>
        <dbReference type="EMBL" id="GIJ60785.1"/>
    </source>
</evidence>
<keyword evidence="1" id="KW-0812">Transmembrane</keyword>
<feature type="transmembrane region" description="Helical" evidence="1">
    <location>
        <begin position="48"/>
        <end position="68"/>
    </location>
</feature>
<feature type="transmembrane region" description="Helical" evidence="1">
    <location>
        <begin position="120"/>
        <end position="145"/>
    </location>
</feature>
<accession>A0A8J3ZFS2</accession>
<keyword evidence="3" id="KW-1185">Reference proteome</keyword>
<proteinExistence type="predicted"/>
<dbReference type="EMBL" id="BOPG01000059">
    <property type="protein sequence ID" value="GIJ60785.1"/>
    <property type="molecule type" value="Genomic_DNA"/>
</dbReference>
<protein>
    <submittedName>
        <fullName evidence="2">Uncharacterized protein</fullName>
    </submittedName>
</protein>
<reference evidence="2" key="1">
    <citation type="submission" date="2021-01" db="EMBL/GenBank/DDBJ databases">
        <title>Whole genome shotgun sequence of Virgisporangium aurantiacum NBRC 16421.</title>
        <authorList>
            <person name="Komaki H."/>
            <person name="Tamura T."/>
        </authorList>
    </citation>
    <scope>NUCLEOTIDE SEQUENCE</scope>
    <source>
        <strain evidence="2">NBRC 16421</strain>
    </source>
</reference>
<comment type="caution">
    <text evidence="2">The sequence shown here is derived from an EMBL/GenBank/DDBJ whole genome shotgun (WGS) entry which is preliminary data.</text>
</comment>
<organism evidence="2 3">
    <name type="scientific">Virgisporangium aurantiacum</name>
    <dbReference type="NCBI Taxonomy" id="175570"/>
    <lineage>
        <taxon>Bacteria</taxon>
        <taxon>Bacillati</taxon>
        <taxon>Actinomycetota</taxon>
        <taxon>Actinomycetes</taxon>
        <taxon>Micromonosporales</taxon>
        <taxon>Micromonosporaceae</taxon>
        <taxon>Virgisporangium</taxon>
    </lineage>
</organism>
<dbReference type="AlphaFoldDB" id="A0A8J3ZFS2"/>
<sequence length="155" mass="16368">MFGAVVGAGILLILGFGVLFLSRLDIQQNLDEYLVREGLPPTARYDSRGWMALEFIGGAALTLAIIVLLERLTTTGREWLRTVTTLALIGGIVLGLVQTLDGLVNVSPDGIVGAVYPAYFFPLNLAMGLLALAVYVPAVIMVTAGGPRAARVAGR</sequence>
<dbReference type="Proteomes" id="UP000612585">
    <property type="component" value="Unassembled WGS sequence"/>
</dbReference>
<feature type="transmembrane region" description="Helical" evidence="1">
    <location>
        <begin position="80"/>
        <end position="100"/>
    </location>
</feature>
<evidence type="ECO:0000256" key="1">
    <source>
        <dbReference type="SAM" id="Phobius"/>
    </source>
</evidence>
<name>A0A8J3ZFS2_9ACTN</name>
<evidence type="ECO:0000313" key="3">
    <source>
        <dbReference type="Proteomes" id="UP000612585"/>
    </source>
</evidence>